<sequence length="136" mass="15199">MAANAKVGRQVAGCNFVANDEIWKSHVHMEWAASKKWPQNWGFMTQTYKELSADAGPSKKEEKPKVELPEQLRLAPITPIEKYIKIGESPPYPDTTTGLVGWRSTKPDCKLEIYGAYAKGKGGLVKQLNWPQEGII</sequence>
<dbReference type="GeneID" id="100182101"/>
<evidence type="ECO:0000313" key="2">
    <source>
        <dbReference type="Proteomes" id="UP000008144"/>
    </source>
</evidence>
<gene>
    <name evidence="1" type="primary">LOC100182101</name>
</gene>
<dbReference type="AlphaFoldDB" id="F6YL99"/>
<dbReference type="STRING" id="7719.ENSCINP00000013823"/>
<protein>
    <submittedName>
        <fullName evidence="1">Uncharacterized protein</fullName>
    </submittedName>
</protein>
<dbReference type="InParanoid" id="F6YL99"/>
<dbReference type="GeneTree" id="ENSGT00940000154459"/>
<dbReference type="Ensembl" id="ENSCINT00000013823.1">
    <property type="protein sequence ID" value="ENSCINP00000013823.1"/>
    <property type="gene ID" value="ENSCING00000006737.1"/>
</dbReference>
<dbReference type="PANTHER" id="PTHR31909:SF3">
    <property type="entry name" value="SIMILAR TO PROTEIN C20ORF85 HOMOLOG"/>
    <property type="match status" value="1"/>
</dbReference>
<dbReference type="HOGENOM" id="CLU_125517_0_0_1"/>
<proteinExistence type="predicted"/>
<dbReference type="RefSeq" id="XP_002123910.1">
    <property type="nucleotide sequence ID" value="XM_002123874.4"/>
</dbReference>
<name>F6YL99_CIOIN</name>
<accession>A0A1W2WBD4</accession>
<dbReference type="OrthoDB" id="10031946at2759"/>
<dbReference type="PANTHER" id="PTHR31909">
    <property type="entry name" value="CHROMOSOME 20 ORF85 FAMILY MEMBER"/>
    <property type="match status" value="1"/>
</dbReference>
<organism evidence="1 2">
    <name type="scientific">Ciona intestinalis</name>
    <name type="common">Transparent sea squirt</name>
    <name type="synonym">Ascidia intestinalis</name>
    <dbReference type="NCBI Taxonomy" id="7719"/>
    <lineage>
        <taxon>Eukaryota</taxon>
        <taxon>Metazoa</taxon>
        <taxon>Chordata</taxon>
        <taxon>Tunicata</taxon>
        <taxon>Ascidiacea</taxon>
        <taxon>Phlebobranchia</taxon>
        <taxon>Cionidae</taxon>
        <taxon>Ciona</taxon>
    </lineage>
</organism>
<keyword evidence="2" id="KW-1185">Reference proteome</keyword>
<dbReference type="InterPro" id="IPR020339">
    <property type="entry name" value="C20orf85-like"/>
</dbReference>
<reference evidence="1" key="2">
    <citation type="submission" date="2025-08" db="UniProtKB">
        <authorList>
            <consortium name="Ensembl"/>
        </authorList>
    </citation>
    <scope>IDENTIFICATION</scope>
</reference>
<dbReference type="OMA" id="QIWKDHI"/>
<reference evidence="1" key="3">
    <citation type="submission" date="2025-09" db="UniProtKB">
        <authorList>
            <consortium name="Ensembl"/>
        </authorList>
    </citation>
    <scope>IDENTIFICATION</scope>
</reference>
<dbReference type="Proteomes" id="UP000008144">
    <property type="component" value="Unassembled WGS sequence"/>
</dbReference>
<dbReference type="Pfam" id="PF14945">
    <property type="entry name" value="LLC1"/>
    <property type="match status" value="1"/>
</dbReference>
<evidence type="ECO:0000313" key="1">
    <source>
        <dbReference type="Ensembl" id="ENSCINP00000013823.1"/>
    </source>
</evidence>
<accession>F6YL99</accession>
<reference evidence="2" key="1">
    <citation type="journal article" date="2002" name="Science">
        <title>The draft genome of Ciona intestinalis: insights into chordate and vertebrate origins.</title>
        <authorList>
            <person name="Dehal P."/>
            <person name="Satou Y."/>
            <person name="Campbell R.K."/>
            <person name="Chapman J."/>
            <person name="Degnan B."/>
            <person name="De Tomaso A."/>
            <person name="Davidson B."/>
            <person name="Di Gregorio A."/>
            <person name="Gelpke M."/>
            <person name="Goodstein D.M."/>
            <person name="Harafuji N."/>
            <person name="Hastings K.E."/>
            <person name="Ho I."/>
            <person name="Hotta K."/>
            <person name="Huang W."/>
            <person name="Kawashima T."/>
            <person name="Lemaire P."/>
            <person name="Martinez D."/>
            <person name="Meinertzhagen I.A."/>
            <person name="Necula S."/>
            <person name="Nonaka M."/>
            <person name="Putnam N."/>
            <person name="Rash S."/>
            <person name="Saiga H."/>
            <person name="Satake M."/>
            <person name="Terry A."/>
            <person name="Yamada L."/>
            <person name="Wang H.G."/>
            <person name="Awazu S."/>
            <person name="Azumi K."/>
            <person name="Boore J."/>
            <person name="Branno M."/>
            <person name="Chin-Bow S."/>
            <person name="DeSantis R."/>
            <person name="Doyle S."/>
            <person name="Francino P."/>
            <person name="Keys D.N."/>
            <person name="Haga S."/>
            <person name="Hayashi H."/>
            <person name="Hino K."/>
            <person name="Imai K.S."/>
            <person name="Inaba K."/>
            <person name="Kano S."/>
            <person name="Kobayashi K."/>
            <person name="Kobayashi M."/>
            <person name="Lee B.I."/>
            <person name="Makabe K.W."/>
            <person name="Manohar C."/>
            <person name="Matassi G."/>
            <person name="Medina M."/>
            <person name="Mochizuki Y."/>
            <person name="Mount S."/>
            <person name="Morishita T."/>
            <person name="Miura S."/>
            <person name="Nakayama A."/>
            <person name="Nishizaka S."/>
            <person name="Nomoto H."/>
            <person name="Ohta F."/>
            <person name="Oishi K."/>
            <person name="Rigoutsos I."/>
            <person name="Sano M."/>
            <person name="Sasaki A."/>
            <person name="Sasakura Y."/>
            <person name="Shoguchi E."/>
            <person name="Shin-i T."/>
            <person name="Spagnuolo A."/>
            <person name="Stainier D."/>
            <person name="Suzuki M.M."/>
            <person name="Tassy O."/>
            <person name="Takatori N."/>
            <person name="Tokuoka M."/>
            <person name="Yagi K."/>
            <person name="Yoshizaki F."/>
            <person name="Wada S."/>
            <person name="Zhang C."/>
            <person name="Hyatt P.D."/>
            <person name="Larimer F."/>
            <person name="Detter C."/>
            <person name="Doggett N."/>
            <person name="Glavina T."/>
            <person name="Hawkins T."/>
            <person name="Richardson P."/>
            <person name="Lucas S."/>
            <person name="Kohara Y."/>
            <person name="Levine M."/>
            <person name="Satoh N."/>
            <person name="Rokhsar D.S."/>
        </authorList>
    </citation>
    <scope>NUCLEOTIDE SEQUENCE [LARGE SCALE GENOMIC DNA]</scope>
</reference>
<dbReference type="KEGG" id="cin:100182101"/>